<dbReference type="Proteomes" id="UP000716291">
    <property type="component" value="Unassembled WGS sequence"/>
</dbReference>
<evidence type="ECO:0000313" key="2">
    <source>
        <dbReference type="EMBL" id="KAG1307806.1"/>
    </source>
</evidence>
<evidence type="ECO:0000259" key="1">
    <source>
        <dbReference type="Pfam" id="PF13358"/>
    </source>
</evidence>
<dbReference type="PANTHER" id="PTHR46564">
    <property type="entry name" value="TRANSPOSASE"/>
    <property type="match status" value="1"/>
</dbReference>
<dbReference type="InterPro" id="IPR036397">
    <property type="entry name" value="RNaseH_sf"/>
</dbReference>
<accession>A0A9P7BRG6</accession>
<feature type="domain" description="Tc1-like transposase DDE" evidence="1">
    <location>
        <begin position="249"/>
        <end position="321"/>
    </location>
</feature>
<organism evidence="2 3">
    <name type="scientific">Rhizopus oryzae</name>
    <name type="common">Mucormycosis agent</name>
    <name type="synonym">Rhizopus arrhizus var. delemar</name>
    <dbReference type="NCBI Taxonomy" id="64495"/>
    <lineage>
        <taxon>Eukaryota</taxon>
        <taxon>Fungi</taxon>
        <taxon>Fungi incertae sedis</taxon>
        <taxon>Mucoromycota</taxon>
        <taxon>Mucoromycotina</taxon>
        <taxon>Mucoromycetes</taxon>
        <taxon>Mucorales</taxon>
        <taxon>Mucorineae</taxon>
        <taxon>Rhizopodaceae</taxon>
        <taxon>Rhizopus</taxon>
    </lineage>
</organism>
<dbReference type="GO" id="GO:0003676">
    <property type="term" value="F:nucleic acid binding"/>
    <property type="evidence" value="ECO:0007669"/>
    <property type="project" value="InterPro"/>
</dbReference>
<dbReference type="InterPro" id="IPR038717">
    <property type="entry name" value="Tc1-like_DDE_dom"/>
</dbReference>
<evidence type="ECO:0000313" key="3">
    <source>
        <dbReference type="Proteomes" id="UP000716291"/>
    </source>
</evidence>
<name>A0A9P7BRG6_RHIOR</name>
<keyword evidence="3" id="KW-1185">Reference proteome</keyword>
<protein>
    <recommendedName>
        <fullName evidence="1">Tc1-like transposase DDE domain-containing protein</fullName>
    </recommendedName>
</protein>
<sequence>MNSFIQEDGMGNMFDEKGDPFVEMKMEVDEVNYPLNDVTNFDQHKSSFKHWIQLAQEGLESLELDEDIEKGGARGVVKVGRPAILNDIHKNYLGLTTQFADLKISKSSLHEFVTEKCRISLKRAHFHSIERNSPQKIEERYQRVKQWEKTDLDFKSNCVFIDETAFHIDMKRSMVWSKKGERAVVVTPKTRAKTTTIIEAISLYSVVNIKVKSPKVAAPSKKRKATSGGSAVVGKGKGGTVTGHYFNFIAMTLDVMDKHELFKGHYLVMDNAPIHKHADIRSYIESRGYGCVYLPPYSPELNPIEQFWSVCKSKLKREALLEEETLTSESELLATMC</sequence>
<dbReference type="InterPro" id="IPR047655">
    <property type="entry name" value="Transpos_IS630-like"/>
</dbReference>
<dbReference type="AlphaFoldDB" id="A0A9P7BRG6"/>
<dbReference type="Gene3D" id="3.30.420.10">
    <property type="entry name" value="Ribonuclease H-like superfamily/Ribonuclease H"/>
    <property type="match status" value="1"/>
</dbReference>
<dbReference type="NCBIfam" id="NF033545">
    <property type="entry name" value="transpos_IS630"/>
    <property type="match status" value="1"/>
</dbReference>
<dbReference type="EMBL" id="JAANQT010000880">
    <property type="protein sequence ID" value="KAG1307806.1"/>
    <property type="molecule type" value="Genomic_DNA"/>
</dbReference>
<proteinExistence type="predicted"/>
<dbReference type="PANTHER" id="PTHR46564:SF1">
    <property type="entry name" value="TRANSPOSASE"/>
    <property type="match status" value="1"/>
</dbReference>
<dbReference type="Pfam" id="PF13358">
    <property type="entry name" value="DDE_3"/>
    <property type="match status" value="1"/>
</dbReference>
<gene>
    <name evidence="2" type="ORF">G6F64_006529</name>
</gene>
<comment type="caution">
    <text evidence="2">The sequence shown here is derived from an EMBL/GenBank/DDBJ whole genome shotgun (WGS) entry which is preliminary data.</text>
</comment>
<reference evidence="2" key="1">
    <citation type="journal article" date="2020" name="Microb. Genom.">
        <title>Genetic diversity of clinical and environmental Mucorales isolates obtained from an investigation of mucormycosis cases among solid organ transplant recipients.</title>
        <authorList>
            <person name="Nguyen M.H."/>
            <person name="Kaul D."/>
            <person name="Muto C."/>
            <person name="Cheng S.J."/>
            <person name="Richter R.A."/>
            <person name="Bruno V.M."/>
            <person name="Liu G."/>
            <person name="Beyhan S."/>
            <person name="Sundermann A.J."/>
            <person name="Mounaud S."/>
            <person name="Pasculle A.W."/>
            <person name="Nierman W.C."/>
            <person name="Driscoll E."/>
            <person name="Cumbie R."/>
            <person name="Clancy C.J."/>
            <person name="Dupont C.L."/>
        </authorList>
    </citation>
    <scope>NUCLEOTIDE SEQUENCE</scope>
    <source>
        <strain evidence="2">GL11</strain>
    </source>
</reference>